<organism evidence="1 2">
    <name type="scientific">Caerostris extrusa</name>
    <name type="common">Bark spider</name>
    <name type="synonym">Caerostris bankana</name>
    <dbReference type="NCBI Taxonomy" id="172846"/>
    <lineage>
        <taxon>Eukaryota</taxon>
        <taxon>Metazoa</taxon>
        <taxon>Ecdysozoa</taxon>
        <taxon>Arthropoda</taxon>
        <taxon>Chelicerata</taxon>
        <taxon>Arachnida</taxon>
        <taxon>Araneae</taxon>
        <taxon>Araneomorphae</taxon>
        <taxon>Entelegynae</taxon>
        <taxon>Araneoidea</taxon>
        <taxon>Araneidae</taxon>
        <taxon>Caerostris</taxon>
    </lineage>
</organism>
<evidence type="ECO:0000313" key="2">
    <source>
        <dbReference type="Proteomes" id="UP001054945"/>
    </source>
</evidence>
<dbReference type="AlphaFoldDB" id="A0AAV4VFK1"/>
<dbReference type="EMBL" id="BPLR01014419">
    <property type="protein sequence ID" value="GIY68671.1"/>
    <property type="molecule type" value="Genomic_DNA"/>
</dbReference>
<comment type="caution">
    <text evidence="1">The sequence shown here is derived from an EMBL/GenBank/DDBJ whole genome shotgun (WGS) entry which is preliminary data.</text>
</comment>
<accession>A0AAV4VFK1</accession>
<reference evidence="1 2" key="1">
    <citation type="submission" date="2021-06" db="EMBL/GenBank/DDBJ databases">
        <title>Caerostris extrusa draft genome.</title>
        <authorList>
            <person name="Kono N."/>
            <person name="Arakawa K."/>
        </authorList>
    </citation>
    <scope>NUCLEOTIDE SEQUENCE [LARGE SCALE GENOMIC DNA]</scope>
</reference>
<keyword evidence="2" id="KW-1185">Reference proteome</keyword>
<dbReference type="Proteomes" id="UP001054945">
    <property type="component" value="Unassembled WGS sequence"/>
</dbReference>
<protein>
    <submittedName>
        <fullName evidence="1">Uncharacterized protein</fullName>
    </submittedName>
</protein>
<gene>
    <name evidence="1" type="ORF">CEXT_255131</name>
</gene>
<sequence length="129" mass="14560">MRHATDKLNSNKTILPRMRLSSHIVRIQPNDNFHIAKKGEFSQSISKFFLKTIPCRISNYQILFLTTCVAKSTSVPWQSWVHTFRPKTSSGPIHQHYSECPHLSTAPAKQKAEGARGLQLVFISAGQCP</sequence>
<dbReference type="Gene3D" id="3.40.50.2300">
    <property type="match status" value="1"/>
</dbReference>
<evidence type="ECO:0000313" key="1">
    <source>
        <dbReference type="EMBL" id="GIY68671.1"/>
    </source>
</evidence>
<name>A0AAV4VFK1_CAEEX</name>
<proteinExistence type="predicted"/>